<name>A0ABV8WLV1_9MICC</name>
<sequence length="61" mass="6261">MSAISSQEAVLHVTAVGAETLNLRVDPGVPAAVRIEVQGSCACQSAGRRPGSYTDTDFGGR</sequence>
<dbReference type="RefSeq" id="WP_286402271.1">
    <property type="nucleotide sequence ID" value="NZ_JBHSDQ010000008.1"/>
</dbReference>
<keyword evidence="2" id="KW-1185">Reference proteome</keyword>
<evidence type="ECO:0008006" key="3">
    <source>
        <dbReference type="Google" id="ProtNLM"/>
    </source>
</evidence>
<organism evidence="1 2">
    <name type="scientific">Arthrobacter sedimenti</name>
    <dbReference type="NCBI Taxonomy" id="2694931"/>
    <lineage>
        <taxon>Bacteria</taxon>
        <taxon>Bacillati</taxon>
        <taxon>Actinomycetota</taxon>
        <taxon>Actinomycetes</taxon>
        <taxon>Micrococcales</taxon>
        <taxon>Micrococcaceae</taxon>
        <taxon>Arthrobacter</taxon>
    </lineage>
</organism>
<comment type="caution">
    <text evidence="1">The sequence shown here is derived from an EMBL/GenBank/DDBJ whole genome shotgun (WGS) entry which is preliminary data.</text>
</comment>
<accession>A0ABV8WLV1</accession>
<reference evidence="2" key="1">
    <citation type="journal article" date="2019" name="Int. J. Syst. Evol. Microbiol.">
        <title>The Global Catalogue of Microorganisms (GCM) 10K type strain sequencing project: providing services to taxonomists for standard genome sequencing and annotation.</title>
        <authorList>
            <consortium name="The Broad Institute Genomics Platform"/>
            <consortium name="The Broad Institute Genome Sequencing Center for Infectious Disease"/>
            <person name="Wu L."/>
            <person name="Ma J."/>
        </authorList>
    </citation>
    <scope>NUCLEOTIDE SEQUENCE [LARGE SCALE GENOMIC DNA]</scope>
    <source>
        <strain evidence="2">PJ61</strain>
    </source>
</reference>
<dbReference type="Proteomes" id="UP001595778">
    <property type="component" value="Unassembled WGS sequence"/>
</dbReference>
<dbReference type="EMBL" id="JBHSDQ010000008">
    <property type="protein sequence ID" value="MFC4397739.1"/>
    <property type="molecule type" value="Genomic_DNA"/>
</dbReference>
<evidence type="ECO:0000313" key="2">
    <source>
        <dbReference type="Proteomes" id="UP001595778"/>
    </source>
</evidence>
<evidence type="ECO:0000313" key="1">
    <source>
        <dbReference type="EMBL" id="MFC4397739.1"/>
    </source>
</evidence>
<protein>
    <recommendedName>
        <fullName evidence="3">ISL3 family transposase</fullName>
    </recommendedName>
</protein>
<proteinExistence type="predicted"/>
<gene>
    <name evidence="1" type="ORF">ACFO0G_16690</name>
</gene>